<gene>
    <name evidence="1" type="ORF">BW732_07030</name>
</gene>
<proteinExistence type="predicted"/>
<name>A0A1Q2D6D5_9ENTE</name>
<protein>
    <submittedName>
        <fullName evidence="1">Uncharacterized protein</fullName>
    </submittedName>
</protein>
<dbReference type="Pfam" id="PF06133">
    <property type="entry name" value="Com_YlbF"/>
    <property type="match status" value="1"/>
</dbReference>
<dbReference type="AlphaFoldDB" id="A0A1Q2D6D5"/>
<keyword evidence="2" id="KW-1185">Reference proteome</keyword>
<dbReference type="PANTHER" id="PTHR38448">
    <property type="entry name" value="REGULATORY PROTEIN YLBF-RELATED"/>
    <property type="match status" value="1"/>
</dbReference>
<reference evidence="1 2" key="1">
    <citation type="journal article" date="2010" name="Int. J. Syst. Evol. Microbiol.">
        <title>Vagococcus penaei sp. nov., isolated from spoilage microbiota of cooked shrimp (Penaeus vannamei).</title>
        <authorList>
            <person name="Jaffres E."/>
            <person name="Prevost H."/>
            <person name="Rossero A."/>
            <person name="Joffraud J.J."/>
            <person name="Dousset X."/>
        </authorList>
    </citation>
    <scope>NUCLEOTIDE SEQUENCE [LARGE SCALE GENOMIC DNA]</scope>
    <source>
        <strain evidence="1 2">CD276</strain>
    </source>
</reference>
<dbReference type="EMBL" id="CP019609">
    <property type="protein sequence ID" value="AQP53989.1"/>
    <property type="molecule type" value="Genomic_DNA"/>
</dbReference>
<dbReference type="InterPro" id="IPR016783">
    <property type="entry name" value="Biofilm_formation_YmcA"/>
</dbReference>
<dbReference type="PANTHER" id="PTHR38448:SF1">
    <property type="entry name" value="YLBF FAMILY REGULATOR"/>
    <property type="match status" value="1"/>
</dbReference>
<dbReference type="Proteomes" id="UP000188246">
    <property type="component" value="Chromosome"/>
</dbReference>
<dbReference type="KEGG" id="vpi:BW732_07030"/>
<dbReference type="STRING" id="633807.BW732_07030"/>
<dbReference type="InterPro" id="IPR052767">
    <property type="entry name" value="Bact_com_dev_regulator"/>
</dbReference>
<dbReference type="Gene3D" id="1.20.1500.10">
    <property type="entry name" value="YheA/YmcA-like"/>
    <property type="match status" value="1"/>
</dbReference>
<dbReference type="InterPro" id="IPR010368">
    <property type="entry name" value="Com_YlbF"/>
</dbReference>
<dbReference type="PIRSF" id="PIRSF021287">
    <property type="entry name" value="Biofilm_formation_YmcA"/>
    <property type="match status" value="1"/>
</dbReference>
<dbReference type="InterPro" id="IPR023378">
    <property type="entry name" value="YheA/YmcA-like_dom_sf"/>
</dbReference>
<accession>A0A1Q2D6D5</accession>
<sequence length="129" mass="15032">MLMTTISYDYEDNVKKALARLIESLNNHDTIKAYQAVEQRIDQHEGLKKLVDEIKQHQKEAVAFAHYDKPVAEQEALRQANAKQKEFDNHPLVIDYRDKLVEANDLLQHLTHLLETEVNSGIEERLIKK</sequence>
<evidence type="ECO:0000313" key="2">
    <source>
        <dbReference type="Proteomes" id="UP000188246"/>
    </source>
</evidence>
<organism evidence="1 2">
    <name type="scientific">Vagococcus penaei</name>
    <dbReference type="NCBI Taxonomy" id="633807"/>
    <lineage>
        <taxon>Bacteria</taxon>
        <taxon>Bacillati</taxon>
        <taxon>Bacillota</taxon>
        <taxon>Bacilli</taxon>
        <taxon>Lactobacillales</taxon>
        <taxon>Enterococcaceae</taxon>
        <taxon>Vagococcus</taxon>
    </lineage>
</organism>
<evidence type="ECO:0000313" key="1">
    <source>
        <dbReference type="EMBL" id="AQP53989.1"/>
    </source>
</evidence>
<dbReference type="SUPFAM" id="SSF158622">
    <property type="entry name" value="YheA/YmcA-like"/>
    <property type="match status" value="1"/>
</dbReference>